<evidence type="ECO:0000256" key="1">
    <source>
        <dbReference type="ARBA" id="ARBA00022603"/>
    </source>
</evidence>
<dbReference type="InterPro" id="IPR007848">
    <property type="entry name" value="Small_mtfrase_dom"/>
</dbReference>
<protein>
    <recommendedName>
        <fullName evidence="5">Release factor glutamine methyltransferase</fullName>
        <shortName evidence="5">RF MTase</shortName>
        <ecNumber evidence="5">2.1.1.297</ecNumber>
    </recommendedName>
    <alternativeName>
        <fullName evidence="5">N5-glutamine methyltransferase PrmC</fullName>
    </alternativeName>
    <alternativeName>
        <fullName evidence="5">Protein-(glutamine-N5) MTase PrmC</fullName>
    </alternativeName>
    <alternativeName>
        <fullName evidence="5">Protein-glutamine N-methyltransferase PrmC</fullName>
    </alternativeName>
</protein>
<dbReference type="RefSeq" id="WP_259079061.1">
    <property type="nucleotide sequence ID" value="NZ_JANUAU010000001.1"/>
</dbReference>
<dbReference type="NCBIfam" id="TIGR00536">
    <property type="entry name" value="hemK_fam"/>
    <property type="match status" value="1"/>
</dbReference>
<evidence type="ECO:0000256" key="3">
    <source>
        <dbReference type="ARBA" id="ARBA00022691"/>
    </source>
</evidence>
<dbReference type="InterPro" id="IPR019874">
    <property type="entry name" value="RF_methyltr_PrmC"/>
</dbReference>
<evidence type="ECO:0000259" key="6">
    <source>
        <dbReference type="Pfam" id="PF05175"/>
    </source>
</evidence>
<proteinExistence type="inferred from homology"/>
<dbReference type="InterPro" id="IPR002052">
    <property type="entry name" value="DNA_methylase_N6_adenine_CS"/>
</dbReference>
<dbReference type="EC" id="2.1.1.297" evidence="5"/>
<feature type="binding site" evidence="5">
    <location>
        <position position="203"/>
    </location>
    <ligand>
        <name>S-adenosyl-L-methionine</name>
        <dbReference type="ChEBI" id="CHEBI:59789"/>
    </ligand>
</feature>
<dbReference type="Proteomes" id="UP001155027">
    <property type="component" value="Unassembled WGS sequence"/>
</dbReference>
<evidence type="ECO:0000259" key="7">
    <source>
        <dbReference type="Pfam" id="PF17827"/>
    </source>
</evidence>
<dbReference type="SUPFAM" id="SSF53335">
    <property type="entry name" value="S-adenosyl-L-methionine-dependent methyltransferases"/>
    <property type="match status" value="1"/>
</dbReference>
<comment type="caution">
    <text evidence="8">The sequence shown here is derived from an EMBL/GenBank/DDBJ whole genome shotgun (WGS) entry which is preliminary data.</text>
</comment>
<dbReference type="PROSITE" id="PS00092">
    <property type="entry name" value="N6_MTASE"/>
    <property type="match status" value="1"/>
</dbReference>
<dbReference type="Gene3D" id="3.40.50.150">
    <property type="entry name" value="Vaccinia Virus protein VP39"/>
    <property type="match status" value="1"/>
</dbReference>
<keyword evidence="2 5" id="KW-0808">Transferase</keyword>
<organism evidence="8 9">
    <name type="scientific">Salinibacter ruber</name>
    <dbReference type="NCBI Taxonomy" id="146919"/>
    <lineage>
        <taxon>Bacteria</taxon>
        <taxon>Pseudomonadati</taxon>
        <taxon>Rhodothermota</taxon>
        <taxon>Rhodothermia</taxon>
        <taxon>Rhodothermales</taxon>
        <taxon>Salinibacteraceae</taxon>
        <taxon>Salinibacter</taxon>
    </lineage>
</organism>
<feature type="binding site" evidence="5">
    <location>
        <position position="158"/>
    </location>
    <ligand>
        <name>S-adenosyl-L-methionine</name>
        <dbReference type="ChEBI" id="CHEBI:59789"/>
    </ligand>
</feature>
<comment type="caution">
    <text evidence="5">Lacks conserved residue(s) required for the propagation of feature annotation.</text>
</comment>
<evidence type="ECO:0000313" key="8">
    <source>
        <dbReference type="EMBL" id="MCS3676190.1"/>
    </source>
</evidence>
<evidence type="ECO:0000256" key="5">
    <source>
        <dbReference type="HAMAP-Rule" id="MF_02126"/>
    </source>
</evidence>
<evidence type="ECO:0000256" key="2">
    <source>
        <dbReference type="ARBA" id="ARBA00022679"/>
    </source>
</evidence>
<evidence type="ECO:0000256" key="4">
    <source>
        <dbReference type="ARBA" id="ARBA00048391"/>
    </source>
</evidence>
<sequence>MEHPPGSDAETAEASPTRLKLIDRAARRLGAADRSAPRRTAEWLLAELLDCDRAHLYAHPDRTVAAAAAEQFRRMVGRRVQGEPLQHILGYASFYGLRLRVSPDVMVPRPETETVVDRALTCIEGVSRPRVLDAGTGSGCIALALKHERPDAEVHACDVSTDALAVARANAQDLGLDVRFFEGDLCAEVPAATPRDVDLLVSNPPYIPDAEAESLPPVVREYDPDRSLFAGRDPLRFYRALVRWVSACCVPGGSFVSEVHAEHAAEVERLFRGEEGVGAVHTEEDLSGRPRIVWGRTERATAS</sequence>
<name>A0A9X2PSY2_9BACT</name>
<dbReference type="Pfam" id="PF17827">
    <property type="entry name" value="PrmC_N"/>
    <property type="match status" value="1"/>
</dbReference>
<comment type="function">
    <text evidence="5">Methylates the class 1 translation termination release factors RF1/PrfA and RF2/PrfB on the glutamine residue of the universally conserved GGQ motif.</text>
</comment>
<dbReference type="PANTHER" id="PTHR18895">
    <property type="entry name" value="HEMK METHYLTRANSFERASE"/>
    <property type="match status" value="1"/>
</dbReference>
<gene>
    <name evidence="5" type="primary">prmC</name>
    <name evidence="8" type="ORF">GGP71_000086</name>
</gene>
<dbReference type="CDD" id="cd02440">
    <property type="entry name" value="AdoMet_MTases"/>
    <property type="match status" value="1"/>
</dbReference>
<dbReference type="GO" id="GO:0102559">
    <property type="term" value="F:peptide chain release factor N(5)-glutamine methyltransferase activity"/>
    <property type="evidence" value="ECO:0007669"/>
    <property type="project" value="UniProtKB-EC"/>
</dbReference>
<evidence type="ECO:0000313" key="9">
    <source>
        <dbReference type="Proteomes" id="UP001155027"/>
    </source>
</evidence>
<dbReference type="EMBL" id="JANUAU010000001">
    <property type="protein sequence ID" value="MCS3676190.1"/>
    <property type="molecule type" value="Genomic_DNA"/>
</dbReference>
<feature type="domain" description="Methyltransferase small" evidence="6">
    <location>
        <begin position="128"/>
        <end position="209"/>
    </location>
</feature>
<dbReference type="GO" id="GO:0032259">
    <property type="term" value="P:methylation"/>
    <property type="evidence" value="ECO:0007669"/>
    <property type="project" value="UniProtKB-KW"/>
</dbReference>
<dbReference type="InterPro" id="IPR029063">
    <property type="entry name" value="SAM-dependent_MTases_sf"/>
</dbReference>
<dbReference type="GO" id="GO:0003676">
    <property type="term" value="F:nucleic acid binding"/>
    <property type="evidence" value="ECO:0007669"/>
    <property type="project" value="InterPro"/>
</dbReference>
<dbReference type="InterPro" id="IPR004556">
    <property type="entry name" value="HemK-like"/>
</dbReference>
<comment type="similarity">
    <text evidence="5">Belongs to the protein N5-glutamine methyltransferase family. PrmC subfamily.</text>
</comment>
<feature type="domain" description="Release factor glutamine methyltransferase N-terminal" evidence="7">
    <location>
        <begin position="21"/>
        <end position="90"/>
    </location>
</feature>
<dbReference type="NCBIfam" id="TIGR03534">
    <property type="entry name" value="RF_mod_PrmC"/>
    <property type="match status" value="1"/>
</dbReference>
<keyword evidence="3 5" id="KW-0949">S-adenosyl-L-methionine</keyword>
<feature type="binding site" evidence="5">
    <location>
        <begin position="135"/>
        <end position="139"/>
    </location>
    <ligand>
        <name>S-adenosyl-L-methionine</name>
        <dbReference type="ChEBI" id="CHEBI:59789"/>
    </ligand>
</feature>
<dbReference type="InterPro" id="IPR040758">
    <property type="entry name" value="PrmC_N"/>
</dbReference>
<reference evidence="8" key="1">
    <citation type="submission" date="2022-08" db="EMBL/GenBank/DDBJ databases">
        <title>Genomic Encyclopedia of Type Strains, Phase V (KMG-V): Genome sequencing to study the core and pangenomes of soil and plant-associated prokaryotes.</title>
        <authorList>
            <person name="Whitman W."/>
        </authorList>
    </citation>
    <scope>NUCLEOTIDE SEQUENCE</scope>
    <source>
        <strain evidence="8">0</strain>
    </source>
</reference>
<dbReference type="Pfam" id="PF05175">
    <property type="entry name" value="MTS"/>
    <property type="match status" value="1"/>
</dbReference>
<accession>A0A9X2PSY2</accession>
<dbReference type="InterPro" id="IPR050320">
    <property type="entry name" value="N5-glutamine_MTase"/>
</dbReference>
<feature type="binding site" evidence="5">
    <location>
        <begin position="203"/>
        <end position="206"/>
    </location>
    <ligand>
        <name>substrate</name>
    </ligand>
</feature>
<keyword evidence="1 5" id="KW-0489">Methyltransferase</keyword>
<dbReference type="HAMAP" id="MF_02126">
    <property type="entry name" value="RF_methyltr_PrmC"/>
    <property type="match status" value="1"/>
</dbReference>
<dbReference type="AlphaFoldDB" id="A0A9X2PSY2"/>
<comment type="catalytic activity">
    <reaction evidence="4 5">
        <text>L-glutaminyl-[peptide chain release factor] + S-adenosyl-L-methionine = N(5)-methyl-L-glutaminyl-[peptide chain release factor] + S-adenosyl-L-homocysteine + H(+)</text>
        <dbReference type="Rhea" id="RHEA:42896"/>
        <dbReference type="Rhea" id="RHEA-COMP:10271"/>
        <dbReference type="Rhea" id="RHEA-COMP:10272"/>
        <dbReference type="ChEBI" id="CHEBI:15378"/>
        <dbReference type="ChEBI" id="CHEBI:30011"/>
        <dbReference type="ChEBI" id="CHEBI:57856"/>
        <dbReference type="ChEBI" id="CHEBI:59789"/>
        <dbReference type="ChEBI" id="CHEBI:61891"/>
        <dbReference type="EC" id="2.1.1.297"/>
    </reaction>
</comment>
<dbReference type="PANTHER" id="PTHR18895:SF74">
    <property type="entry name" value="MTRF1L RELEASE FACTOR GLUTAMINE METHYLTRANSFERASE"/>
    <property type="match status" value="1"/>
</dbReference>
<dbReference type="Gene3D" id="1.10.8.10">
    <property type="entry name" value="DNA helicase RuvA subunit, C-terminal domain"/>
    <property type="match status" value="1"/>
</dbReference>